<dbReference type="InterPro" id="IPR042214">
    <property type="entry name" value="TruD_catalytic"/>
</dbReference>
<dbReference type="PIRSF" id="PIRSF037016">
    <property type="entry name" value="Pseudouridin_synth_euk_prd"/>
    <property type="match status" value="1"/>
</dbReference>
<evidence type="ECO:0000256" key="1">
    <source>
        <dbReference type="ARBA" id="ARBA00007953"/>
    </source>
</evidence>
<dbReference type="PANTHER" id="PTHR13326">
    <property type="entry name" value="TRNA PSEUDOURIDINE SYNTHASE D"/>
    <property type="match status" value="1"/>
</dbReference>
<feature type="domain" description="TRUD" evidence="3">
    <location>
        <begin position="161"/>
        <end position="369"/>
    </location>
</feature>
<organism evidence="4">
    <name type="scientific">mine drainage metagenome</name>
    <dbReference type="NCBI Taxonomy" id="410659"/>
    <lineage>
        <taxon>unclassified sequences</taxon>
        <taxon>metagenomes</taxon>
        <taxon>ecological metagenomes</taxon>
    </lineage>
</organism>
<comment type="caution">
    <text evidence="4">The sequence shown here is derived from an EMBL/GenBank/DDBJ whole genome shotgun (WGS) entry which is preliminary data.</text>
</comment>
<dbReference type="InterPro" id="IPR020103">
    <property type="entry name" value="PsdUridine_synth_cat_dom_sf"/>
</dbReference>
<dbReference type="GO" id="GO:0009982">
    <property type="term" value="F:pseudouridine synthase activity"/>
    <property type="evidence" value="ECO:0007669"/>
    <property type="project" value="InterPro"/>
</dbReference>
<name>T1ARP7_9ZZZZ</name>
<dbReference type="Gene3D" id="1.10.1510.30">
    <property type="match status" value="1"/>
</dbReference>
<dbReference type="NCBIfam" id="TIGR00094">
    <property type="entry name" value="tRNA_TruD_broad"/>
    <property type="match status" value="1"/>
</dbReference>
<dbReference type="Pfam" id="PF01142">
    <property type="entry name" value="TruD"/>
    <property type="match status" value="1"/>
</dbReference>
<evidence type="ECO:0000313" key="4">
    <source>
        <dbReference type="EMBL" id="EQD44710.1"/>
    </source>
</evidence>
<reference evidence="4" key="2">
    <citation type="journal article" date="2014" name="ISME J.">
        <title>Microbial stratification in low pH oxic and suboxic macroscopic growths along an acid mine drainage.</title>
        <authorList>
            <person name="Mendez-Garcia C."/>
            <person name="Mesa V."/>
            <person name="Sprenger R.R."/>
            <person name="Richter M."/>
            <person name="Diez M.S."/>
            <person name="Solano J."/>
            <person name="Bargiela R."/>
            <person name="Golyshina O.V."/>
            <person name="Manteca A."/>
            <person name="Ramos J.L."/>
            <person name="Gallego J.R."/>
            <person name="Llorente I."/>
            <person name="Martins Dos Santos V.A."/>
            <person name="Jensen O.N."/>
            <person name="Pelaez A.I."/>
            <person name="Sanchez J."/>
            <person name="Ferrer M."/>
        </authorList>
    </citation>
    <scope>NUCLEOTIDE SEQUENCE</scope>
</reference>
<dbReference type="EMBL" id="AUZZ01006861">
    <property type="protein sequence ID" value="EQD44710.1"/>
    <property type="molecule type" value="Genomic_DNA"/>
</dbReference>
<dbReference type="GO" id="GO:0003723">
    <property type="term" value="F:RNA binding"/>
    <property type="evidence" value="ECO:0007669"/>
    <property type="project" value="InterPro"/>
</dbReference>
<dbReference type="PANTHER" id="PTHR13326:SF21">
    <property type="entry name" value="PSEUDOURIDYLATE SYNTHASE PUS7L"/>
    <property type="match status" value="1"/>
</dbReference>
<dbReference type="GO" id="GO:0001522">
    <property type="term" value="P:pseudouridine synthesis"/>
    <property type="evidence" value="ECO:0007669"/>
    <property type="project" value="InterPro"/>
</dbReference>
<keyword evidence="2" id="KW-0413">Isomerase</keyword>
<dbReference type="InterPro" id="IPR011760">
    <property type="entry name" value="PsdUridine_synth_TruD_insert"/>
</dbReference>
<dbReference type="AlphaFoldDB" id="T1ARP7"/>
<dbReference type="Gene3D" id="3.30.2350.20">
    <property type="entry name" value="TruD, catalytic domain"/>
    <property type="match status" value="1"/>
</dbReference>
<reference evidence="4" key="1">
    <citation type="submission" date="2013-08" db="EMBL/GenBank/DDBJ databases">
        <authorList>
            <person name="Mendez C."/>
            <person name="Richter M."/>
            <person name="Ferrer M."/>
            <person name="Sanchez J."/>
        </authorList>
    </citation>
    <scope>NUCLEOTIDE SEQUENCE</scope>
</reference>
<evidence type="ECO:0000259" key="3">
    <source>
        <dbReference type="PROSITE" id="PS50984"/>
    </source>
</evidence>
<comment type="similarity">
    <text evidence="1">Belongs to the pseudouridine synthase TruD family.</text>
</comment>
<dbReference type="InterPro" id="IPR001656">
    <property type="entry name" value="PsdUridine_synth_TruD"/>
</dbReference>
<dbReference type="Gene3D" id="3.30.70.3160">
    <property type="match status" value="1"/>
</dbReference>
<dbReference type="SUPFAM" id="SSF55120">
    <property type="entry name" value="Pseudouridine synthase"/>
    <property type="match status" value="1"/>
</dbReference>
<gene>
    <name evidence="4" type="ORF">B2A_09505</name>
</gene>
<proteinExistence type="inferred from homology"/>
<dbReference type="PROSITE" id="PS50984">
    <property type="entry name" value="TRUD"/>
    <property type="match status" value="1"/>
</dbReference>
<accession>T1ARP7</accession>
<evidence type="ECO:0000256" key="2">
    <source>
        <dbReference type="ARBA" id="ARBA00023235"/>
    </source>
</evidence>
<protein>
    <submittedName>
        <fullName evidence="4">tRNA pseudouridine synthase D TruD</fullName>
    </submittedName>
</protein>
<sequence length="410" mass="45420">MVEPVEGTIKNSAEDFVVEEIAKNGRVMEIDRQYTPDDLGMQSSPGKFSVFVLQKKDWNTVQALKMVARKASRGIKSVGFAGTKDRTSISTQLCSIFGAEPDRLLSMHMKDMSINSAWKSDVGIKMGDLLGNRFTININMLGDADEAMRRLDAISMELGERFPNYFGGQRFGNRGNNVDIGVAMLKGDFEAAAMSFLASPGGETMMEAVEARKRLAEERDFGEALSYFPKYLKYELTVIDYLSKYPGNYANALRKLPRQLFLMFIHSVESYIFNAELADRIKSGMVEPGRGALMCKAGVLGFPDLSNTFRAEEGNNEGFELGNLIGYEIEDLTDFENSMLESMGLKKEDFKVKGIPELNSKGGRRAYFAPFGGFMYSAASEGTIRMGFSLPSGAYATALLNEFVRSEVQA</sequence>